<accession>A0AAD8F2B2</accession>
<gene>
    <name evidence="2" type="ORF">Bpfe_023171</name>
</gene>
<feature type="transmembrane region" description="Helical" evidence="1">
    <location>
        <begin position="139"/>
        <end position="160"/>
    </location>
</feature>
<keyword evidence="1" id="KW-0472">Membrane</keyword>
<dbReference type="Proteomes" id="UP001233172">
    <property type="component" value="Unassembled WGS sequence"/>
</dbReference>
<protein>
    <submittedName>
        <fullName evidence="2">Uncharacterized protein</fullName>
    </submittedName>
</protein>
<evidence type="ECO:0000256" key="1">
    <source>
        <dbReference type="SAM" id="Phobius"/>
    </source>
</evidence>
<dbReference type="AlphaFoldDB" id="A0AAD8F2B2"/>
<evidence type="ECO:0000313" key="3">
    <source>
        <dbReference type="Proteomes" id="UP001233172"/>
    </source>
</evidence>
<dbReference type="EMBL" id="JASAOG010000151">
    <property type="protein sequence ID" value="KAK0047464.1"/>
    <property type="molecule type" value="Genomic_DNA"/>
</dbReference>
<evidence type="ECO:0000313" key="2">
    <source>
        <dbReference type="EMBL" id="KAK0047464.1"/>
    </source>
</evidence>
<proteinExistence type="predicted"/>
<keyword evidence="1" id="KW-0812">Transmembrane</keyword>
<sequence>MQYLLVAGQQISLIVYLKDQQIDTDIEIDPCHTFLVDRVRFIASPTCKLTLKVPVTEPGVDKEILDIVNSIQKGCNHKQMCHLKDALSFNPYIKCLYGSIWVIERFEIIVLLNKNTSLCSNRSLEDMTDVVKGGRFQPALLSLIFVLSNLFFIIVILAVVSMQRISNPRIHVYNQTNTDHSEIHIYQETSLPKSIEYDEIKTEYTNSEYVIPI</sequence>
<reference evidence="2" key="1">
    <citation type="journal article" date="2023" name="PLoS Negl. Trop. Dis.">
        <title>A genome sequence for Biomphalaria pfeifferi, the major vector snail for the human-infecting parasite Schistosoma mansoni.</title>
        <authorList>
            <person name="Bu L."/>
            <person name="Lu L."/>
            <person name="Laidemitt M.R."/>
            <person name="Zhang S.M."/>
            <person name="Mutuku M."/>
            <person name="Mkoji G."/>
            <person name="Steinauer M."/>
            <person name="Loker E.S."/>
        </authorList>
    </citation>
    <scope>NUCLEOTIDE SEQUENCE</scope>
    <source>
        <strain evidence="2">KasaAsao</strain>
    </source>
</reference>
<organism evidence="2 3">
    <name type="scientific">Biomphalaria pfeifferi</name>
    <name type="common">Bloodfluke planorb</name>
    <name type="synonym">Freshwater snail</name>
    <dbReference type="NCBI Taxonomy" id="112525"/>
    <lineage>
        <taxon>Eukaryota</taxon>
        <taxon>Metazoa</taxon>
        <taxon>Spiralia</taxon>
        <taxon>Lophotrochozoa</taxon>
        <taxon>Mollusca</taxon>
        <taxon>Gastropoda</taxon>
        <taxon>Heterobranchia</taxon>
        <taxon>Euthyneura</taxon>
        <taxon>Panpulmonata</taxon>
        <taxon>Hygrophila</taxon>
        <taxon>Lymnaeoidea</taxon>
        <taxon>Planorbidae</taxon>
        <taxon>Biomphalaria</taxon>
    </lineage>
</organism>
<comment type="caution">
    <text evidence="2">The sequence shown here is derived from an EMBL/GenBank/DDBJ whole genome shotgun (WGS) entry which is preliminary data.</text>
</comment>
<keyword evidence="3" id="KW-1185">Reference proteome</keyword>
<keyword evidence="1" id="KW-1133">Transmembrane helix</keyword>
<name>A0AAD8F2B2_BIOPF</name>
<reference evidence="2" key="2">
    <citation type="submission" date="2023-04" db="EMBL/GenBank/DDBJ databases">
        <authorList>
            <person name="Bu L."/>
            <person name="Lu L."/>
            <person name="Laidemitt M.R."/>
            <person name="Zhang S.M."/>
            <person name="Mutuku M."/>
            <person name="Mkoji G."/>
            <person name="Steinauer M."/>
            <person name="Loker E.S."/>
        </authorList>
    </citation>
    <scope>NUCLEOTIDE SEQUENCE</scope>
    <source>
        <strain evidence="2">KasaAsao</strain>
        <tissue evidence="2">Whole Snail</tissue>
    </source>
</reference>